<dbReference type="OrthoDB" id="1340494at2"/>
<evidence type="ECO:0000313" key="3">
    <source>
        <dbReference type="Proteomes" id="UP000326994"/>
    </source>
</evidence>
<protein>
    <submittedName>
        <fullName evidence="2">Uncharacterized protein</fullName>
    </submittedName>
</protein>
<keyword evidence="1" id="KW-0812">Transmembrane</keyword>
<accession>A0A5J4FUF0</accession>
<reference evidence="2 3" key="1">
    <citation type="submission" date="2019-08" db="EMBL/GenBank/DDBJ databases">
        <title>Ulvibacter marinistellae sp. nov., isolated from a starfish, Patiria pectinifera.</title>
        <authorList>
            <person name="Kawano K."/>
            <person name="Ushijima N."/>
            <person name="Kihara M."/>
            <person name="Itoh H."/>
        </authorList>
    </citation>
    <scope>NUCLEOTIDE SEQUENCE [LARGE SCALE GENOMIC DNA]</scope>
    <source>
        <strain evidence="2 3">KK4</strain>
    </source>
</reference>
<dbReference type="AlphaFoldDB" id="A0A5J4FUF0"/>
<evidence type="ECO:0000256" key="1">
    <source>
        <dbReference type="SAM" id="Phobius"/>
    </source>
</evidence>
<keyword evidence="1" id="KW-1133">Transmembrane helix</keyword>
<sequence>MEQIAKNLINEALAKAAAETLNKSLNGQAEHVEMQLMELYRCPISAKSLKRYSKGEGTPKPEVLKALSQYIGYDDFELYMKSHNGANKKQLNNDLEPKQKAPNKSAILLFVLVTILTVSLCWNFFGNTRLECMVWKDNHYEKTACSGARLEVSFNEKKLENFKKIQVCDETIFFKNNKPVIWYDKTNKELSYFSIHGIHPENGKTLKPITQTIIDKYVVECD</sequence>
<comment type="caution">
    <text evidence="2">The sequence shown here is derived from an EMBL/GenBank/DDBJ whole genome shotgun (WGS) entry which is preliminary data.</text>
</comment>
<keyword evidence="1" id="KW-0472">Membrane</keyword>
<gene>
    <name evidence="2" type="ORF">ULMS_01220</name>
</gene>
<dbReference type="RefSeq" id="WP_151892569.1">
    <property type="nucleotide sequence ID" value="NZ_BKCF01000001.1"/>
</dbReference>
<evidence type="ECO:0000313" key="2">
    <source>
        <dbReference type="EMBL" id="GEQ84614.1"/>
    </source>
</evidence>
<feature type="transmembrane region" description="Helical" evidence="1">
    <location>
        <begin position="106"/>
        <end position="125"/>
    </location>
</feature>
<organism evidence="2 3">
    <name type="scientific">Patiriisocius marinistellae</name>
    <dbReference type="NCBI Taxonomy" id="2494560"/>
    <lineage>
        <taxon>Bacteria</taxon>
        <taxon>Pseudomonadati</taxon>
        <taxon>Bacteroidota</taxon>
        <taxon>Flavobacteriia</taxon>
        <taxon>Flavobacteriales</taxon>
        <taxon>Flavobacteriaceae</taxon>
        <taxon>Patiriisocius</taxon>
    </lineage>
</organism>
<dbReference type="EMBL" id="BKCF01000001">
    <property type="protein sequence ID" value="GEQ84614.1"/>
    <property type="molecule type" value="Genomic_DNA"/>
</dbReference>
<dbReference type="Proteomes" id="UP000326994">
    <property type="component" value="Unassembled WGS sequence"/>
</dbReference>
<proteinExistence type="predicted"/>
<name>A0A5J4FUF0_9FLAO</name>
<keyword evidence="3" id="KW-1185">Reference proteome</keyword>